<protein>
    <submittedName>
        <fullName evidence="1">Uncharacterized protein</fullName>
    </submittedName>
</protein>
<proteinExistence type="predicted"/>
<gene>
    <name evidence="1" type="ORF">P3T76_002643</name>
</gene>
<reference evidence="1" key="1">
    <citation type="submission" date="2023-08" db="EMBL/GenBank/DDBJ databases">
        <title>Reference Genome Resource for the Citrus Pathogen Phytophthora citrophthora.</title>
        <authorList>
            <person name="Moller H."/>
            <person name="Coetzee B."/>
            <person name="Rose L.J."/>
            <person name="Van Niekerk J.M."/>
        </authorList>
    </citation>
    <scope>NUCLEOTIDE SEQUENCE</scope>
    <source>
        <strain evidence="1">STE-U-9442</strain>
    </source>
</reference>
<dbReference type="EMBL" id="JASMQC010000004">
    <property type="protein sequence ID" value="KAK1945595.1"/>
    <property type="molecule type" value="Genomic_DNA"/>
</dbReference>
<comment type="caution">
    <text evidence="1">The sequence shown here is derived from an EMBL/GenBank/DDBJ whole genome shotgun (WGS) entry which is preliminary data.</text>
</comment>
<sequence>MKEVEGLKNSPVLAKGFKRVSENRVMMKRINSLEKLDPKAVETLREAPVEKSVKRVSLYLTRGQSVRTSISE</sequence>
<organism evidence="1 2">
    <name type="scientific">Phytophthora citrophthora</name>
    <dbReference type="NCBI Taxonomy" id="4793"/>
    <lineage>
        <taxon>Eukaryota</taxon>
        <taxon>Sar</taxon>
        <taxon>Stramenopiles</taxon>
        <taxon>Oomycota</taxon>
        <taxon>Peronosporomycetes</taxon>
        <taxon>Peronosporales</taxon>
        <taxon>Peronosporaceae</taxon>
        <taxon>Phytophthora</taxon>
    </lineage>
</organism>
<evidence type="ECO:0000313" key="2">
    <source>
        <dbReference type="Proteomes" id="UP001259832"/>
    </source>
</evidence>
<accession>A0AAD9GVB9</accession>
<dbReference type="AlphaFoldDB" id="A0AAD9GVB9"/>
<name>A0AAD9GVB9_9STRA</name>
<keyword evidence="2" id="KW-1185">Reference proteome</keyword>
<evidence type="ECO:0000313" key="1">
    <source>
        <dbReference type="EMBL" id="KAK1945595.1"/>
    </source>
</evidence>
<dbReference type="Proteomes" id="UP001259832">
    <property type="component" value="Unassembled WGS sequence"/>
</dbReference>